<feature type="chain" id="PRO_5034447462" evidence="1">
    <location>
        <begin position="23"/>
        <end position="234"/>
    </location>
</feature>
<evidence type="ECO:0000256" key="1">
    <source>
        <dbReference type="SAM" id="SignalP"/>
    </source>
</evidence>
<evidence type="ECO:0000313" key="3">
    <source>
        <dbReference type="Proteomes" id="UP000664132"/>
    </source>
</evidence>
<dbReference type="Proteomes" id="UP000664132">
    <property type="component" value="Unassembled WGS sequence"/>
</dbReference>
<proteinExistence type="predicted"/>
<gene>
    <name evidence="2" type="ORF">IFR04_010993</name>
</gene>
<accession>A0A8H7TBL4</accession>
<organism evidence="2 3">
    <name type="scientific">Cadophora malorum</name>
    <dbReference type="NCBI Taxonomy" id="108018"/>
    <lineage>
        <taxon>Eukaryota</taxon>
        <taxon>Fungi</taxon>
        <taxon>Dikarya</taxon>
        <taxon>Ascomycota</taxon>
        <taxon>Pezizomycotina</taxon>
        <taxon>Leotiomycetes</taxon>
        <taxon>Helotiales</taxon>
        <taxon>Ploettnerulaceae</taxon>
        <taxon>Cadophora</taxon>
    </lineage>
</organism>
<evidence type="ECO:0000313" key="2">
    <source>
        <dbReference type="EMBL" id="KAG4415866.1"/>
    </source>
</evidence>
<feature type="signal peptide" evidence="1">
    <location>
        <begin position="1"/>
        <end position="22"/>
    </location>
</feature>
<reference evidence="2" key="1">
    <citation type="submission" date="2021-02" db="EMBL/GenBank/DDBJ databases">
        <title>Genome sequence Cadophora malorum strain M34.</title>
        <authorList>
            <person name="Stefanovic E."/>
            <person name="Vu D."/>
            <person name="Scully C."/>
            <person name="Dijksterhuis J."/>
            <person name="Roader J."/>
            <person name="Houbraken J."/>
        </authorList>
    </citation>
    <scope>NUCLEOTIDE SEQUENCE</scope>
    <source>
        <strain evidence="2">M34</strain>
    </source>
</reference>
<sequence length="234" mass="25661">MQLLSMVLSFMLIALTTPMVRAGLFATEELPEGYTWGKMGFHGTIDGHEITYDGTIEEILDHAETLYPGVTKSLAARDDVPLLDIPDLDSATVVARAAQLIHASPADGKGKTYCGGDKGDKSTPECPLCDKWGYAENRRIKEGISYLNKVNAWCTASSHQCVRISCSWHSGITLCNDAEDRIQAPCNWISTFAQDVIDDDNCQDPSAHRTFKASKGQKWAGNKPYNVVVAWSNC</sequence>
<keyword evidence="3" id="KW-1185">Reference proteome</keyword>
<comment type="caution">
    <text evidence="2">The sequence shown here is derived from an EMBL/GenBank/DDBJ whole genome shotgun (WGS) entry which is preliminary data.</text>
</comment>
<dbReference type="OrthoDB" id="3552888at2759"/>
<dbReference type="AlphaFoldDB" id="A0A8H7TBL4"/>
<keyword evidence="1" id="KW-0732">Signal</keyword>
<dbReference type="EMBL" id="JAFJYH010000205">
    <property type="protein sequence ID" value="KAG4415866.1"/>
    <property type="molecule type" value="Genomic_DNA"/>
</dbReference>
<name>A0A8H7TBL4_9HELO</name>
<protein>
    <submittedName>
        <fullName evidence="2">Uncharacterized protein</fullName>
    </submittedName>
</protein>